<dbReference type="InterPro" id="IPR002023">
    <property type="entry name" value="NuoE-like"/>
</dbReference>
<dbReference type="GO" id="GO:0005743">
    <property type="term" value="C:mitochondrial inner membrane"/>
    <property type="evidence" value="ECO:0007669"/>
    <property type="project" value="UniProtKB-ARBA"/>
</dbReference>
<keyword evidence="3" id="KW-0479">Metal-binding</keyword>
<dbReference type="InterPro" id="IPR042128">
    <property type="entry name" value="NuoE_dom"/>
</dbReference>
<dbReference type="GO" id="GO:0006120">
    <property type="term" value="P:mitochondrial electron transport, NADH to ubiquinone"/>
    <property type="evidence" value="ECO:0007669"/>
    <property type="project" value="UniProtKB-ARBA"/>
</dbReference>
<evidence type="ECO:0000313" key="11">
    <source>
        <dbReference type="Proteomes" id="UP000799767"/>
    </source>
</evidence>
<dbReference type="CDD" id="cd03064">
    <property type="entry name" value="TRX_Fd_NuoE"/>
    <property type="match status" value="1"/>
</dbReference>
<proteinExistence type="inferred from homology"/>
<keyword evidence="4" id="KW-1278">Translocase</keyword>
<evidence type="ECO:0000313" key="10">
    <source>
        <dbReference type="EMBL" id="KAF2487251.1"/>
    </source>
</evidence>
<comment type="similarity">
    <text evidence="1">Belongs to the complex I 24 kDa subunit family.</text>
</comment>
<organism evidence="10 11">
    <name type="scientific">Neohortaea acidophila</name>
    <dbReference type="NCBI Taxonomy" id="245834"/>
    <lineage>
        <taxon>Eukaryota</taxon>
        <taxon>Fungi</taxon>
        <taxon>Dikarya</taxon>
        <taxon>Ascomycota</taxon>
        <taxon>Pezizomycotina</taxon>
        <taxon>Dothideomycetes</taxon>
        <taxon>Dothideomycetidae</taxon>
        <taxon>Mycosphaerellales</taxon>
        <taxon>Teratosphaeriaceae</taxon>
        <taxon>Neohortaea</taxon>
    </lineage>
</organism>
<dbReference type="GO" id="GO:0098796">
    <property type="term" value="C:membrane protein complex"/>
    <property type="evidence" value="ECO:0007669"/>
    <property type="project" value="UniProtKB-ARBA"/>
</dbReference>
<dbReference type="EMBL" id="MU001631">
    <property type="protein sequence ID" value="KAF2487251.1"/>
    <property type="molecule type" value="Genomic_DNA"/>
</dbReference>
<keyword evidence="5" id="KW-0408">Iron</keyword>
<comment type="cofactor">
    <cofactor evidence="8">
        <name>[2Fe-2S] cluster</name>
        <dbReference type="ChEBI" id="CHEBI:190135"/>
    </cofactor>
</comment>
<dbReference type="Pfam" id="PF01257">
    <property type="entry name" value="2Fe-2S_thioredx"/>
    <property type="match status" value="1"/>
</dbReference>
<gene>
    <name evidence="10" type="ORF">BDY17DRAFT_288604</name>
</gene>
<dbReference type="AlphaFoldDB" id="A0A6A6Q5B6"/>
<keyword evidence="6" id="KW-0411">Iron-sulfur</keyword>
<dbReference type="RefSeq" id="XP_033593820.1">
    <property type="nucleotide sequence ID" value="XM_033732217.1"/>
</dbReference>
<feature type="compositionally biased region" description="Polar residues" evidence="9">
    <location>
        <begin position="264"/>
        <end position="275"/>
    </location>
</feature>
<dbReference type="Gene3D" id="3.40.30.10">
    <property type="entry name" value="Glutaredoxin"/>
    <property type="match status" value="1"/>
</dbReference>
<protein>
    <submittedName>
        <fullName evidence="10">Thioredoxin-like [2Fe-2S] ferredoxin-domain-containing protein</fullName>
    </submittedName>
</protein>
<dbReference type="GO" id="GO:0008137">
    <property type="term" value="F:NADH dehydrogenase (ubiquinone) activity"/>
    <property type="evidence" value="ECO:0007669"/>
    <property type="project" value="UniProtKB-ARBA"/>
</dbReference>
<feature type="region of interest" description="Disordered" evidence="9">
    <location>
        <begin position="217"/>
        <end position="251"/>
    </location>
</feature>
<dbReference type="PANTHER" id="PTHR10371">
    <property type="entry name" value="NADH DEHYDROGENASE UBIQUINONE FLAVOPROTEIN 2, MITOCHONDRIAL"/>
    <property type="match status" value="1"/>
</dbReference>
<evidence type="ECO:0000256" key="9">
    <source>
        <dbReference type="SAM" id="MobiDB-lite"/>
    </source>
</evidence>
<evidence type="ECO:0000256" key="1">
    <source>
        <dbReference type="ARBA" id="ARBA00010643"/>
    </source>
</evidence>
<dbReference type="SUPFAM" id="SSF52833">
    <property type="entry name" value="Thioredoxin-like"/>
    <property type="match status" value="1"/>
</dbReference>
<dbReference type="PANTHER" id="PTHR10371:SF3">
    <property type="entry name" value="NADH DEHYDROGENASE [UBIQUINONE] FLAVOPROTEIN 2, MITOCHONDRIAL"/>
    <property type="match status" value="1"/>
</dbReference>
<evidence type="ECO:0000256" key="3">
    <source>
        <dbReference type="ARBA" id="ARBA00022723"/>
    </source>
</evidence>
<dbReference type="GO" id="GO:0051537">
    <property type="term" value="F:2 iron, 2 sulfur cluster binding"/>
    <property type="evidence" value="ECO:0007669"/>
    <property type="project" value="UniProtKB-KW"/>
</dbReference>
<dbReference type="FunFam" id="1.10.10.1590:FF:000001">
    <property type="entry name" value="NADH-quinone oxidoreductase subunit E"/>
    <property type="match status" value="1"/>
</dbReference>
<dbReference type="GeneID" id="54473219"/>
<evidence type="ECO:0000256" key="5">
    <source>
        <dbReference type="ARBA" id="ARBA00023004"/>
    </source>
</evidence>
<dbReference type="NCBIfam" id="TIGR01958">
    <property type="entry name" value="nuoE_fam"/>
    <property type="match status" value="1"/>
</dbReference>
<name>A0A6A6Q5B6_9PEZI</name>
<dbReference type="GO" id="GO:0046872">
    <property type="term" value="F:metal ion binding"/>
    <property type="evidence" value="ECO:0007669"/>
    <property type="project" value="UniProtKB-KW"/>
</dbReference>
<keyword evidence="11" id="KW-1185">Reference proteome</keyword>
<dbReference type="GO" id="GO:0016491">
    <property type="term" value="F:oxidoreductase activity"/>
    <property type="evidence" value="ECO:0007669"/>
    <property type="project" value="InterPro"/>
</dbReference>
<dbReference type="NCBIfam" id="NF005725">
    <property type="entry name" value="PRK07539.1-5"/>
    <property type="match status" value="1"/>
</dbReference>
<dbReference type="OrthoDB" id="10254187at2759"/>
<dbReference type="InterPro" id="IPR041921">
    <property type="entry name" value="NuoE_N"/>
</dbReference>
<dbReference type="Gene3D" id="1.10.10.1590">
    <property type="entry name" value="NADH-quinone oxidoreductase subunit E"/>
    <property type="match status" value="1"/>
</dbReference>
<reference evidence="10" key="1">
    <citation type="journal article" date="2020" name="Stud. Mycol.">
        <title>101 Dothideomycetes genomes: a test case for predicting lifestyles and emergence of pathogens.</title>
        <authorList>
            <person name="Haridas S."/>
            <person name="Albert R."/>
            <person name="Binder M."/>
            <person name="Bloem J."/>
            <person name="Labutti K."/>
            <person name="Salamov A."/>
            <person name="Andreopoulos B."/>
            <person name="Baker S."/>
            <person name="Barry K."/>
            <person name="Bills G."/>
            <person name="Bluhm B."/>
            <person name="Cannon C."/>
            <person name="Castanera R."/>
            <person name="Culley D."/>
            <person name="Daum C."/>
            <person name="Ezra D."/>
            <person name="Gonzalez J."/>
            <person name="Henrissat B."/>
            <person name="Kuo A."/>
            <person name="Liang C."/>
            <person name="Lipzen A."/>
            <person name="Lutzoni F."/>
            <person name="Magnuson J."/>
            <person name="Mondo S."/>
            <person name="Nolan M."/>
            <person name="Ohm R."/>
            <person name="Pangilinan J."/>
            <person name="Park H.-J."/>
            <person name="Ramirez L."/>
            <person name="Alfaro M."/>
            <person name="Sun H."/>
            <person name="Tritt A."/>
            <person name="Yoshinaga Y."/>
            <person name="Zwiers L.-H."/>
            <person name="Turgeon B."/>
            <person name="Goodwin S."/>
            <person name="Spatafora J."/>
            <person name="Crous P."/>
            <person name="Grigoriev I."/>
        </authorList>
    </citation>
    <scope>NUCLEOTIDE SEQUENCE</scope>
    <source>
        <strain evidence="10">CBS 113389</strain>
    </source>
</reference>
<dbReference type="PROSITE" id="PS01099">
    <property type="entry name" value="COMPLEX1_24K"/>
    <property type="match status" value="1"/>
</dbReference>
<dbReference type="InterPro" id="IPR036249">
    <property type="entry name" value="Thioredoxin-like_sf"/>
</dbReference>
<evidence type="ECO:0000256" key="6">
    <source>
        <dbReference type="ARBA" id="ARBA00023014"/>
    </source>
</evidence>
<dbReference type="GO" id="GO:1902494">
    <property type="term" value="C:catalytic complex"/>
    <property type="evidence" value="ECO:0007669"/>
    <property type="project" value="UniProtKB-ARBA"/>
</dbReference>
<evidence type="ECO:0000256" key="8">
    <source>
        <dbReference type="ARBA" id="ARBA00034078"/>
    </source>
</evidence>
<dbReference type="Proteomes" id="UP000799767">
    <property type="component" value="Unassembled WGS sequence"/>
</dbReference>
<keyword evidence="7" id="KW-0520">NAD</keyword>
<sequence>MASKVAPWAFRSVARAVRTTPRPQYRSFHVSAAARSDTLNVHRNSEKNNPSVPFEFNAINKQLIKEVLSRYPSQYKKAAVMPLLDLGQRQHGFTSISVMNEVARILEMPPMRVYEVATFYTMYNRDPVGRFHVQCCTTTPCALRGANEIMRTIEQHLGVHNGETTADGIFTLTEVECLGACVNAPMVQINDDYFEDLTPETTKQLLDALKDAAEKTGAGGNAPGLVGDFGKDEVSGKPTGRQVKLGGPGYSGQGAFVPAPGPLSSRTSCENSKGRTTLLEEPWTGEKVFRTDGEI</sequence>
<accession>A0A6A6Q5B6</accession>
<keyword evidence="2" id="KW-0001">2Fe-2S</keyword>
<feature type="region of interest" description="Disordered" evidence="9">
    <location>
        <begin position="256"/>
        <end position="275"/>
    </location>
</feature>
<evidence type="ECO:0000256" key="7">
    <source>
        <dbReference type="ARBA" id="ARBA00023027"/>
    </source>
</evidence>
<dbReference type="FunFam" id="3.40.30.10:FF:000022">
    <property type="entry name" value="NADH dehydrogenase flavoprotein 2, mitochondrial"/>
    <property type="match status" value="1"/>
</dbReference>
<evidence type="ECO:0000256" key="4">
    <source>
        <dbReference type="ARBA" id="ARBA00022967"/>
    </source>
</evidence>
<evidence type="ECO:0000256" key="2">
    <source>
        <dbReference type="ARBA" id="ARBA00022714"/>
    </source>
</evidence>